<comment type="caution">
    <text evidence="2">The sequence shown here is derived from an EMBL/GenBank/DDBJ whole genome shotgun (WGS) entry which is preliminary data.</text>
</comment>
<dbReference type="Gene3D" id="3.40.50.1820">
    <property type="entry name" value="alpha/beta hydrolase"/>
    <property type="match status" value="1"/>
</dbReference>
<accession>A0A4U6X4S9</accession>
<name>A0A4U6X4S9_9PEZI</name>
<dbReference type="SUPFAM" id="SSF53474">
    <property type="entry name" value="alpha/beta-Hydrolases"/>
    <property type="match status" value="1"/>
</dbReference>
<keyword evidence="3" id="KW-1185">Reference proteome</keyword>
<evidence type="ECO:0008006" key="4">
    <source>
        <dbReference type="Google" id="ProtNLM"/>
    </source>
</evidence>
<evidence type="ECO:0000313" key="2">
    <source>
        <dbReference type="EMBL" id="TKW50398.1"/>
    </source>
</evidence>
<feature type="region of interest" description="Disordered" evidence="1">
    <location>
        <begin position="1"/>
        <end position="20"/>
    </location>
</feature>
<reference evidence="2 3" key="1">
    <citation type="journal article" date="2019" name="PLoS ONE">
        <title>Comparative genome analysis indicates high evolutionary potential of pathogenicity genes in Colletotrichum tanaceti.</title>
        <authorList>
            <person name="Lelwala R.V."/>
            <person name="Korhonen P.K."/>
            <person name="Young N.D."/>
            <person name="Scott J.B."/>
            <person name="Ades P.A."/>
            <person name="Gasser R.B."/>
            <person name="Taylor P.W.J."/>
        </authorList>
    </citation>
    <scope>NUCLEOTIDE SEQUENCE [LARGE SCALE GENOMIC DNA]</scope>
    <source>
        <strain evidence="2">BRIP57314</strain>
    </source>
</reference>
<dbReference type="EMBL" id="PJEX01000403">
    <property type="protein sequence ID" value="TKW50398.1"/>
    <property type="molecule type" value="Genomic_DNA"/>
</dbReference>
<feature type="region of interest" description="Disordered" evidence="1">
    <location>
        <begin position="31"/>
        <end position="57"/>
    </location>
</feature>
<protein>
    <recommendedName>
        <fullName evidence="4">AB hydrolase-1 domain-containing protein</fullName>
    </recommendedName>
</protein>
<proteinExistence type="predicted"/>
<evidence type="ECO:0000313" key="3">
    <source>
        <dbReference type="Proteomes" id="UP000310108"/>
    </source>
</evidence>
<dbReference type="InterPro" id="IPR029058">
    <property type="entry name" value="AB_hydrolase_fold"/>
</dbReference>
<dbReference type="PANTHER" id="PTHR43433:SF10">
    <property type="entry name" value="AB HYDROLASE-1 DOMAIN-CONTAINING PROTEIN"/>
    <property type="match status" value="1"/>
</dbReference>
<gene>
    <name evidence="2" type="ORF">CTA1_1183</name>
</gene>
<dbReference type="InterPro" id="IPR050471">
    <property type="entry name" value="AB_hydrolase"/>
</dbReference>
<dbReference type="Proteomes" id="UP000310108">
    <property type="component" value="Unassembled WGS sequence"/>
</dbReference>
<evidence type="ECO:0000256" key="1">
    <source>
        <dbReference type="SAM" id="MobiDB-lite"/>
    </source>
</evidence>
<dbReference type="PANTHER" id="PTHR43433">
    <property type="entry name" value="HYDROLASE, ALPHA/BETA FOLD FAMILY PROTEIN"/>
    <property type="match status" value="1"/>
</dbReference>
<dbReference type="STRING" id="1306861.A0A4U6X4S9"/>
<organism evidence="2 3">
    <name type="scientific">Colletotrichum tanaceti</name>
    <dbReference type="NCBI Taxonomy" id="1306861"/>
    <lineage>
        <taxon>Eukaryota</taxon>
        <taxon>Fungi</taxon>
        <taxon>Dikarya</taxon>
        <taxon>Ascomycota</taxon>
        <taxon>Pezizomycotina</taxon>
        <taxon>Sordariomycetes</taxon>
        <taxon>Hypocreomycetidae</taxon>
        <taxon>Glomerellales</taxon>
        <taxon>Glomerellaceae</taxon>
        <taxon>Colletotrichum</taxon>
        <taxon>Colletotrichum destructivum species complex</taxon>
    </lineage>
</organism>
<dbReference type="AlphaFoldDB" id="A0A4U6X4S9"/>
<sequence length="397" mass="42883">MTSSREADRGNTTPGPDLAGFLDDARFSQTFTLPSGPGRPHPFRVTYSDYGQRNPEDPSREHVLLFCGPLMGSRLLHVAKDALAKKHGVRVIHPDRPGFGGTTPVSAADRVRVWLEIVPALLRHLGIRHVSVASHSAGVIYALNTLLHLRRILSPARPYAALITPWVHPSRSGVLLMTAASGLPEAVLGKLHALAAFSQRSIAPVTGFSSGILSGLRPGLDAVGRLLPSLQARPPVVVVVAAAADDVSESARMAAFEEAVWERLIEKVFSESVQGLGEELILLMKRAAHPGYWGSWRDYDEYVALLAEGERDPGAGGVASDGARLLEVEVFWAAEDNLIGTGDGPKWFNDCWGPERRGDRIDFASHVVPGADHDGIVDLEFGVMERIFRRVAGTDGE</sequence>